<accession>A0AAD7ILU7</accession>
<gene>
    <name evidence="2" type="ORF">B0H16DRAFT_1559866</name>
</gene>
<evidence type="ECO:0000313" key="3">
    <source>
        <dbReference type="Proteomes" id="UP001215598"/>
    </source>
</evidence>
<sequence>MSQSKPLPPISERDASMHAMPQAAAADKRPAGWKASVHPLSHSRPPIPMQHGAESSMAHPNPHWQHGEQSLDDSHTYFPGSDNNRACNLSIGVDNAPRHSTPHSRNTELPNVRQSPGVRFASRSEHILASGTKNPRRPTPPSSLDTSDSRPVFFRPDSLADRAIAAATKCRHLATTTIEALMPCEYLLSVTQSMQSCSTLYTQFASLAVLVLPPQSLRHHKAWHQRHTGKLEGLVRYTPNPRTTTGLAKKLEDYTKQFTEIQNSIQRSWIRLETDITDDELAACRREIEAAIARFSALQVDQNKLSDHRYKLLQEFKATPGHP</sequence>
<evidence type="ECO:0000256" key="1">
    <source>
        <dbReference type="SAM" id="MobiDB-lite"/>
    </source>
</evidence>
<keyword evidence="3" id="KW-1185">Reference proteome</keyword>
<reference evidence="2" key="1">
    <citation type="submission" date="2023-03" db="EMBL/GenBank/DDBJ databases">
        <title>Massive genome expansion in bonnet fungi (Mycena s.s.) driven by repeated elements and novel gene families across ecological guilds.</title>
        <authorList>
            <consortium name="Lawrence Berkeley National Laboratory"/>
            <person name="Harder C.B."/>
            <person name="Miyauchi S."/>
            <person name="Viragh M."/>
            <person name="Kuo A."/>
            <person name="Thoen E."/>
            <person name="Andreopoulos B."/>
            <person name="Lu D."/>
            <person name="Skrede I."/>
            <person name="Drula E."/>
            <person name="Henrissat B."/>
            <person name="Morin E."/>
            <person name="Kohler A."/>
            <person name="Barry K."/>
            <person name="LaButti K."/>
            <person name="Morin E."/>
            <person name="Salamov A."/>
            <person name="Lipzen A."/>
            <person name="Mereny Z."/>
            <person name="Hegedus B."/>
            <person name="Baldrian P."/>
            <person name="Stursova M."/>
            <person name="Weitz H."/>
            <person name="Taylor A."/>
            <person name="Grigoriev I.V."/>
            <person name="Nagy L.G."/>
            <person name="Martin F."/>
            <person name="Kauserud H."/>
        </authorList>
    </citation>
    <scope>NUCLEOTIDE SEQUENCE</scope>
    <source>
        <strain evidence="2">CBHHK182m</strain>
    </source>
</reference>
<evidence type="ECO:0000313" key="2">
    <source>
        <dbReference type="EMBL" id="KAJ7744695.1"/>
    </source>
</evidence>
<dbReference type="AlphaFoldDB" id="A0AAD7ILU7"/>
<feature type="region of interest" description="Disordered" evidence="1">
    <location>
        <begin position="1"/>
        <end position="152"/>
    </location>
</feature>
<feature type="compositionally biased region" description="Low complexity" evidence="1">
    <location>
        <begin position="142"/>
        <end position="151"/>
    </location>
</feature>
<dbReference type="EMBL" id="JARKIB010000086">
    <property type="protein sequence ID" value="KAJ7744695.1"/>
    <property type="molecule type" value="Genomic_DNA"/>
</dbReference>
<comment type="caution">
    <text evidence="2">The sequence shown here is derived from an EMBL/GenBank/DDBJ whole genome shotgun (WGS) entry which is preliminary data.</text>
</comment>
<dbReference type="Proteomes" id="UP001215598">
    <property type="component" value="Unassembled WGS sequence"/>
</dbReference>
<name>A0AAD7ILU7_9AGAR</name>
<proteinExistence type="predicted"/>
<protein>
    <submittedName>
        <fullName evidence="2">Uncharacterized protein</fullName>
    </submittedName>
</protein>
<organism evidence="2 3">
    <name type="scientific">Mycena metata</name>
    <dbReference type="NCBI Taxonomy" id="1033252"/>
    <lineage>
        <taxon>Eukaryota</taxon>
        <taxon>Fungi</taxon>
        <taxon>Dikarya</taxon>
        <taxon>Basidiomycota</taxon>
        <taxon>Agaricomycotina</taxon>
        <taxon>Agaricomycetes</taxon>
        <taxon>Agaricomycetidae</taxon>
        <taxon>Agaricales</taxon>
        <taxon>Marasmiineae</taxon>
        <taxon>Mycenaceae</taxon>
        <taxon>Mycena</taxon>
    </lineage>
</organism>
<feature type="compositionally biased region" description="Polar residues" evidence="1">
    <location>
        <begin position="103"/>
        <end position="114"/>
    </location>
</feature>